<dbReference type="InterPro" id="IPR029016">
    <property type="entry name" value="GAF-like_dom_sf"/>
</dbReference>
<dbReference type="PANTHER" id="PTHR43065">
    <property type="entry name" value="SENSOR HISTIDINE KINASE"/>
    <property type="match status" value="1"/>
</dbReference>
<evidence type="ECO:0000313" key="8">
    <source>
        <dbReference type="EMBL" id="VAX32133.1"/>
    </source>
</evidence>
<dbReference type="Gene3D" id="3.30.565.10">
    <property type="entry name" value="Histidine kinase-like ATPase, C-terminal domain"/>
    <property type="match status" value="1"/>
</dbReference>
<dbReference type="AlphaFoldDB" id="A0A3B1D5Q2"/>
<dbReference type="Pfam" id="PF13492">
    <property type="entry name" value="GAF_3"/>
    <property type="match status" value="1"/>
</dbReference>
<dbReference type="Gene3D" id="3.30.450.40">
    <property type="match status" value="1"/>
</dbReference>
<feature type="transmembrane region" description="Helical" evidence="6">
    <location>
        <begin position="168"/>
        <end position="187"/>
    </location>
</feature>
<dbReference type="SUPFAM" id="SSF55874">
    <property type="entry name" value="ATPase domain of HSP90 chaperone/DNA topoisomerase II/histidine kinase"/>
    <property type="match status" value="1"/>
</dbReference>
<dbReference type="SUPFAM" id="SSF55781">
    <property type="entry name" value="GAF domain-like"/>
    <property type="match status" value="1"/>
</dbReference>
<evidence type="ECO:0000256" key="3">
    <source>
        <dbReference type="ARBA" id="ARBA00022777"/>
    </source>
</evidence>
<keyword evidence="2" id="KW-0547">Nucleotide-binding</keyword>
<gene>
    <name evidence="8" type="ORF">MNBD_NITROSPIRAE03-1255</name>
</gene>
<evidence type="ECO:0000259" key="7">
    <source>
        <dbReference type="PROSITE" id="PS50109"/>
    </source>
</evidence>
<feature type="transmembrane region" description="Helical" evidence="6">
    <location>
        <begin position="63"/>
        <end position="81"/>
    </location>
</feature>
<dbReference type="EMBL" id="UOGI01000129">
    <property type="protein sequence ID" value="VAX32133.1"/>
    <property type="molecule type" value="Genomic_DNA"/>
</dbReference>
<evidence type="ECO:0000256" key="5">
    <source>
        <dbReference type="ARBA" id="ARBA00023012"/>
    </source>
</evidence>
<organism evidence="8">
    <name type="scientific">hydrothermal vent metagenome</name>
    <dbReference type="NCBI Taxonomy" id="652676"/>
    <lineage>
        <taxon>unclassified sequences</taxon>
        <taxon>metagenomes</taxon>
        <taxon>ecological metagenomes</taxon>
    </lineage>
</organism>
<dbReference type="NCBIfam" id="TIGR02916">
    <property type="entry name" value="PEP_his_kin"/>
    <property type="match status" value="1"/>
</dbReference>
<dbReference type="SMART" id="SM00387">
    <property type="entry name" value="HATPase_c"/>
    <property type="match status" value="1"/>
</dbReference>
<dbReference type="InterPro" id="IPR003018">
    <property type="entry name" value="GAF"/>
</dbReference>
<dbReference type="PRINTS" id="PR00344">
    <property type="entry name" value="BCTRLSENSOR"/>
</dbReference>
<dbReference type="InterPro" id="IPR004358">
    <property type="entry name" value="Sig_transdc_His_kin-like_C"/>
</dbReference>
<dbReference type="GO" id="GO:0005524">
    <property type="term" value="F:ATP binding"/>
    <property type="evidence" value="ECO:0007669"/>
    <property type="project" value="UniProtKB-KW"/>
</dbReference>
<feature type="transmembrane region" description="Helical" evidence="6">
    <location>
        <begin position="6"/>
        <end position="23"/>
    </location>
</feature>
<evidence type="ECO:0000256" key="6">
    <source>
        <dbReference type="SAM" id="Phobius"/>
    </source>
</evidence>
<feature type="transmembrane region" description="Helical" evidence="6">
    <location>
        <begin position="199"/>
        <end position="220"/>
    </location>
</feature>
<keyword evidence="4" id="KW-0067">ATP-binding</keyword>
<dbReference type="InterPro" id="IPR003594">
    <property type="entry name" value="HATPase_dom"/>
</dbReference>
<sequence>MFELTVSAIASVLLLTLSLYLFLKRRTAADVALSAVIFLFALIEIADQLLLNLQNNPLFFKRLSLFLESMLPAFLMLFTLSHSRWRSVKSISFSWWVLTAVALVFPVCVLLFPVNDFFYSPDLQTEKLLFLGTVGYWFYMGVMIYCVIALVHLEAAFSATSTSDRWRIKFEVIGVGSILAVLIFYFSQGLLYRSINMNLIPVRSGAFIIAAILVGYSRIFRGNGVRIEVSRYVLYRSLSLILVGLYLLLLGLIGEGMRYLGASFSRDLAIFIAFTAGVIMLIILFSERLRRRAKVLINKHFYANKHDYRTEWLNFTARLTSCRTIADVRDVILTTYRETFGLNGASLYILNDNKKRYVHVANQSMYGEMMELKPSDALISYFRDRDRVFNPFDGEYMPDADEAVFIERTGARLLVPLMNNGRIEGIVVFGKQLAEESFIYEDFDLMKTIAGHAALALLNFRLSEELAETREVAAVARISSFVIHDLKNHTTTLSLLLDNARNYLDDPEFQEDMIKSIRNTLTKMKDLIQRLKTVPEKQDLNTSHADINYLAGKTAGEVMKINPDIKIEYDGTSAVSMVDAGEIRKVIFNILLNAVEAVGADGVISVETGSNGDMTYVSVEDNGCGMTDDFINNHLFKPFRTTKEKGLGIGLYQCRQIVDAHDGRIEVSSAAGKGSVFTVYLPLIKESELATG</sequence>
<keyword evidence="6" id="KW-1133">Transmembrane helix</keyword>
<keyword evidence="1" id="KW-0808">Transferase</keyword>
<name>A0A3B1D5Q2_9ZZZZ</name>
<keyword evidence="6" id="KW-0812">Transmembrane</keyword>
<keyword evidence="6" id="KW-0472">Membrane</keyword>
<feature type="transmembrane region" description="Helical" evidence="6">
    <location>
        <begin position="134"/>
        <end position="156"/>
    </location>
</feature>
<feature type="transmembrane region" description="Helical" evidence="6">
    <location>
        <begin position="268"/>
        <end position="286"/>
    </location>
</feature>
<proteinExistence type="predicted"/>
<dbReference type="PANTHER" id="PTHR43065:SF46">
    <property type="entry name" value="C4-DICARBOXYLATE TRANSPORT SENSOR PROTEIN DCTB"/>
    <property type="match status" value="1"/>
</dbReference>
<dbReference type="InterPro" id="IPR014265">
    <property type="entry name" value="XrtA/PrsK"/>
</dbReference>
<dbReference type="GO" id="GO:0000160">
    <property type="term" value="P:phosphorelay signal transduction system"/>
    <property type="evidence" value="ECO:0007669"/>
    <property type="project" value="UniProtKB-KW"/>
</dbReference>
<evidence type="ECO:0000256" key="1">
    <source>
        <dbReference type="ARBA" id="ARBA00022679"/>
    </source>
</evidence>
<feature type="transmembrane region" description="Helical" evidence="6">
    <location>
        <begin position="93"/>
        <end position="114"/>
    </location>
</feature>
<dbReference type="Pfam" id="PF02518">
    <property type="entry name" value="HATPase_c"/>
    <property type="match status" value="1"/>
</dbReference>
<dbReference type="Gene3D" id="1.10.287.130">
    <property type="match status" value="1"/>
</dbReference>
<dbReference type="InterPro" id="IPR036890">
    <property type="entry name" value="HATPase_C_sf"/>
</dbReference>
<dbReference type="PROSITE" id="PS50109">
    <property type="entry name" value="HIS_KIN"/>
    <property type="match status" value="1"/>
</dbReference>
<dbReference type="InterPro" id="IPR005467">
    <property type="entry name" value="His_kinase_dom"/>
</dbReference>
<feature type="transmembrane region" description="Helical" evidence="6">
    <location>
        <begin position="30"/>
        <end position="51"/>
    </location>
</feature>
<reference evidence="8" key="1">
    <citation type="submission" date="2018-06" db="EMBL/GenBank/DDBJ databases">
        <authorList>
            <person name="Zhirakovskaya E."/>
        </authorList>
    </citation>
    <scope>NUCLEOTIDE SEQUENCE</scope>
</reference>
<keyword evidence="3 8" id="KW-0418">Kinase</keyword>
<evidence type="ECO:0000256" key="2">
    <source>
        <dbReference type="ARBA" id="ARBA00022741"/>
    </source>
</evidence>
<keyword evidence="5" id="KW-0902">Two-component regulatory system</keyword>
<dbReference type="GO" id="GO:0016301">
    <property type="term" value="F:kinase activity"/>
    <property type="evidence" value="ECO:0007669"/>
    <property type="project" value="UniProtKB-KW"/>
</dbReference>
<dbReference type="SMART" id="SM00065">
    <property type="entry name" value="GAF"/>
    <property type="match status" value="1"/>
</dbReference>
<feature type="domain" description="Histidine kinase" evidence="7">
    <location>
        <begin position="481"/>
        <end position="685"/>
    </location>
</feature>
<protein>
    <submittedName>
        <fullName evidence="8">Sensory transduction histidine kinases</fullName>
    </submittedName>
</protein>
<feature type="transmembrane region" description="Helical" evidence="6">
    <location>
        <begin position="232"/>
        <end position="253"/>
    </location>
</feature>
<evidence type="ECO:0000256" key="4">
    <source>
        <dbReference type="ARBA" id="ARBA00022840"/>
    </source>
</evidence>
<accession>A0A3B1D5Q2</accession>